<dbReference type="InterPro" id="IPR005144">
    <property type="entry name" value="ATP-cone_dom"/>
</dbReference>
<dbReference type="AlphaFoldDB" id="X1GPT7"/>
<evidence type="ECO:0000313" key="4">
    <source>
        <dbReference type="EMBL" id="GAH43624.1"/>
    </source>
</evidence>
<feature type="non-terminal residue" evidence="4">
    <location>
        <position position="285"/>
    </location>
</feature>
<dbReference type="GO" id="GO:0031250">
    <property type="term" value="C:anaerobic ribonucleoside-triphosphate reductase complex"/>
    <property type="evidence" value="ECO:0007669"/>
    <property type="project" value="TreeGrafter"/>
</dbReference>
<organism evidence="4">
    <name type="scientific">marine sediment metagenome</name>
    <dbReference type="NCBI Taxonomy" id="412755"/>
    <lineage>
        <taxon>unclassified sequences</taxon>
        <taxon>metagenomes</taxon>
        <taxon>ecological metagenomes</taxon>
    </lineage>
</organism>
<dbReference type="EMBL" id="BARU01005961">
    <property type="protein sequence ID" value="GAH43624.1"/>
    <property type="molecule type" value="Genomic_DNA"/>
</dbReference>
<dbReference type="GO" id="GO:0009265">
    <property type="term" value="P:2'-deoxyribonucleotide biosynthetic process"/>
    <property type="evidence" value="ECO:0007669"/>
    <property type="project" value="TreeGrafter"/>
</dbReference>
<feature type="domain" description="ATP-cone" evidence="3">
    <location>
        <begin position="2"/>
        <end position="95"/>
    </location>
</feature>
<gene>
    <name evidence="4" type="ORF">S03H2_11699</name>
</gene>
<dbReference type="Pfam" id="PF03477">
    <property type="entry name" value="ATP-cone"/>
    <property type="match status" value="1"/>
</dbReference>
<dbReference type="PANTHER" id="PTHR21075:SF0">
    <property type="entry name" value="ANAEROBIC RIBONUCLEOSIDE-TRIPHOSPHATE REDUCTASE"/>
    <property type="match status" value="1"/>
</dbReference>
<evidence type="ECO:0000256" key="2">
    <source>
        <dbReference type="ARBA" id="ARBA00022840"/>
    </source>
</evidence>
<protein>
    <recommendedName>
        <fullName evidence="3">ATP-cone domain-containing protein</fullName>
    </recommendedName>
</protein>
<dbReference type="GO" id="GO:0004748">
    <property type="term" value="F:ribonucleoside-diphosphate reductase activity, thioredoxin disulfide as acceptor"/>
    <property type="evidence" value="ECO:0007669"/>
    <property type="project" value="TreeGrafter"/>
</dbReference>
<dbReference type="GO" id="GO:0006260">
    <property type="term" value="P:DNA replication"/>
    <property type="evidence" value="ECO:0007669"/>
    <property type="project" value="InterPro"/>
</dbReference>
<accession>X1GPT7</accession>
<dbReference type="SUPFAM" id="SSF51998">
    <property type="entry name" value="PFL-like glycyl radical enzymes"/>
    <property type="match status" value="1"/>
</dbReference>
<keyword evidence="2" id="KW-0067">ATP-binding</keyword>
<dbReference type="PANTHER" id="PTHR21075">
    <property type="entry name" value="ANAEROBIC RIBONUCLEOSIDE-TRIPHOSPHATE REDUCTASE"/>
    <property type="match status" value="1"/>
</dbReference>
<dbReference type="Pfam" id="PF13597">
    <property type="entry name" value="NRDD"/>
    <property type="match status" value="1"/>
</dbReference>
<evidence type="ECO:0000259" key="3">
    <source>
        <dbReference type="PROSITE" id="PS51161"/>
    </source>
</evidence>
<proteinExistence type="predicted"/>
<dbReference type="Gene3D" id="3.20.70.20">
    <property type="match status" value="1"/>
</dbReference>
<name>X1GPT7_9ZZZZ</name>
<keyword evidence="1" id="KW-0547">Nucleotide-binding</keyword>
<comment type="caution">
    <text evidence="4">The sequence shown here is derived from an EMBL/GenBank/DDBJ whole genome shotgun (WGS) entry which is preliminary data.</text>
</comment>
<sequence>MKYVRKRDGQLQEWDQGRIATAITQAFKATGDDDGRISQKLSDEVAHVLLERFGEDGVPTVEEIQDLVENTIMAAGYYEVARAYILYRAKQTEKRELAFRLTTGDIINDYIGRSDWMVNENANIDYSVQGLNLYIIAKTISTFWLNRVYPSKVRRGHNSGDFHIHDLSMFGPYCVGWDLQEILLEGFPRGVEGKTTSNPPKHLRVALKQSMNYMFTLSLEAAGAQAFSNFDTLLAPYIARDHLTYDEVKQDIQEWMFDMNVGTRSGGQTPFTNITIDRTVPKFMK</sequence>
<reference evidence="4" key="1">
    <citation type="journal article" date="2014" name="Front. Microbiol.">
        <title>High frequency of phylogenetically diverse reductive dehalogenase-homologous genes in deep subseafloor sedimentary metagenomes.</title>
        <authorList>
            <person name="Kawai M."/>
            <person name="Futagami T."/>
            <person name="Toyoda A."/>
            <person name="Takaki Y."/>
            <person name="Nishi S."/>
            <person name="Hori S."/>
            <person name="Arai W."/>
            <person name="Tsubouchi T."/>
            <person name="Morono Y."/>
            <person name="Uchiyama I."/>
            <person name="Ito T."/>
            <person name="Fujiyama A."/>
            <person name="Inagaki F."/>
            <person name="Takami H."/>
        </authorList>
    </citation>
    <scope>NUCLEOTIDE SEQUENCE</scope>
    <source>
        <strain evidence="4">Expedition CK06-06</strain>
    </source>
</reference>
<dbReference type="GO" id="GO:0005524">
    <property type="term" value="F:ATP binding"/>
    <property type="evidence" value="ECO:0007669"/>
    <property type="project" value="UniProtKB-KW"/>
</dbReference>
<evidence type="ECO:0000256" key="1">
    <source>
        <dbReference type="ARBA" id="ARBA00022741"/>
    </source>
</evidence>
<dbReference type="PROSITE" id="PS51161">
    <property type="entry name" value="ATP_CONE"/>
    <property type="match status" value="1"/>
</dbReference>
<dbReference type="InterPro" id="IPR012833">
    <property type="entry name" value="NrdD"/>
</dbReference>
<dbReference type="GO" id="GO:0008998">
    <property type="term" value="F:ribonucleoside-triphosphate reductase (thioredoxin) activity"/>
    <property type="evidence" value="ECO:0007669"/>
    <property type="project" value="InterPro"/>
</dbReference>